<accession>A0A7E5VRB4</accession>
<name>A0A7E5VRB4_TRINI</name>
<evidence type="ECO:0000313" key="1">
    <source>
        <dbReference type="Proteomes" id="UP000322000"/>
    </source>
</evidence>
<dbReference type="InParanoid" id="A0A7E5VRB4"/>
<keyword evidence="1" id="KW-1185">Reference proteome</keyword>
<dbReference type="GeneID" id="113496021"/>
<dbReference type="OrthoDB" id="7426250at2759"/>
<protein>
    <submittedName>
        <fullName evidence="2">Uncharacterized protein LOC113496021</fullName>
    </submittedName>
</protein>
<reference evidence="2" key="1">
    <citation type="submission" date="2025-08" db="UniProtKB">
        <authorList>
            <consortium name="RefSeq"/>
        </authorList>
    </citation>
    <scope>IDENTIFICATION</scope>
</reference>
<gene>
    <name evidence="2" type="primary">LOC113496021</name>
</gene>
<proteinExistence type="predicted"/>
<evidence type="ECO:0000313" key="2">
    <source>
        <dbReference type="RefSeq" id="XP_026730875.1"/>
    </source>
</evidence>
<dbReference type="RefSeq" id="XP_026730875.1">
    <property type="nucleotide sequence ID" value="XM_026875074.1"/>
</dbReference>
<sequence>MTKSQLYYYEDVVFQLEVNLQSIRRELVKLLEEYRFEECFACNRLRCCCSEDDSFHSTTLSLVSSDSAYNEQISMDAYYNAAPPPESLPTPIWPGNPGRNEHENSEDSPISVASLNIWIKASLPDVTQSNSSVSFPVPGKVLDHVNYSWPPFPDSIWSAEKLKETTEREIMLSNERDRDGNDSVEAFFRHFGRNRAVPKTTFAC</sequence>
<dbReference type="KEGG" id="tnl:113496021"/>
<organism evidence="1 2">
    <name type="scientific">Trichoplusia ni</name>
    <name type="common">Cabbage looper</name>
    <dbReference type="NCBI Taxonomy" id="7111"/>
    <lineage>
        <taxon>Eukaryota</taxon>
        <taxon>Metazoa</taxon>
        <taxon>Ecdysozoa</taxon>
        <taxon>Arthropoda</taxon>
        <taxon>Hexapoda</taxon>
        <taxon>Insecta</taxon>
        <taxon>Pterygota</taxon>
        <taxon>Neoptera</taxon>
        <taxon>Endopterygota</taxon>
        <taxon>Lepidoptera</taxon>
        <taxon>Glossata</taxon>
        <taxon>Ditrysia</taxon>
        <taxon>Noctuoidea</taxon>
        <taxon>Noctuidae</taxon>
        <taxon>Plusiinae</taxon>
        <taxon>Trichoplusia</taxon>
    </lineage>
</organism>
<dbReference type="Proteomes" id="UP000322000">
    <property type="component" value="Chromosome 7"/>
</dbReference>
<dbReference type="AlphaFoldDB" id="A0A7E5VRB4"/>